<sequence length="418" mass="44806">MNERPRGEDGPAEGTPEYHWLYGGQPGRPGPQGGQPASPSPSPSTSDGPPRPPRPDETRMMPTMSRPSSASAPAAAQSAGTPPTPPPLAPTPGDPGGRRPRRPRRRGGVRRWLRIVLVLLLLWVAYLVVVPLYVWGKVEKVEWEPEGDRPADQPGTTYLMVGSDSRAGLSKEERKELATGNSGSHLADTIMVLHTGDGPNLLMSLPRDSIVDIPGRGTSKINAAYAYGGPKLLVRTVEQNTGIRIDDYVEIGLGGVAGVVDAVGGIEICPETAMKDPLAGLDVKKGCQEADGKTALAYSRSRHTSGIGDIARVKHQREVVAAVGDAVLSPWTFINPVRYWRLVSAVPDFFAFGEGMGPVQAGRWAMAMTHVDLSCVVPLASLEVRWDEERSERMFGHIRKDTVGDMPKALCQADGGIS</sequence>
<feature type="transmembrane region" description="Helical" evidence="3">
    <location>
        <begin position="112"/>
        <end position="135"/>
    </location>
</feature>
<feature type="compositionally biased region" description="Pro residues" evidence="2">
    <location>
        <begin position="82"/>
        <end position="93"/>
    </location>
</feature>
<dbReference type="InterPro" id="IPR004474">
    <property type="entry name" value="LytR_CpsA_psr"/>
</dbReference>
<dbReference type="NCBIfam" id="TIGR00350">
    <property type="entry name" value="lytR_cpsA_psr"/>
    <property type="match status" value="1"/>
</dbReference>
<evidence type="ECO:0000256" key="1">
    <source>
        <dbReference type="ARBA" id="ARBA00006068"/>
    </source>
</evidence>
<feature type="domain" description="Cell envelope-related transcriptional attenuator" evidence="4">
    <location>
        <begin position="187"/>
        <end position="325"/>
    </location>
</feature>
<feature type="compositionally biased region" description="Gly residues" evidence="2">
    <location>
        <begin position="24"/>
        <end position="33"/>
    </location>
</feature>
<keyword evidence="3" id="KW-0812">Transmembrane</keyword>
<dbReference type="InterPro" id="IPR050922">
    <property type="entry name" value="LytR/CpsA/Psr_CW_biosynth"/>
</dbReference>
<dbReference type="Gene3D" id="3.40.630.190">
    <property type="entry name" value="LCP protein"/>
    <property type="match status" value="1"/>
</dbReference>
<evidence type="ECO:0000259" key="4">
    <source>
        <dbReference type="Pfam" id="PF03816"/>
    </source>
</evidence>
<dbReference type="Pfam" id="PF03816">
    <property type="entry name" value="LytR_cpsA_psr"/>
    <property type="match status" value="1"/>
</dbReference>
<keyword evidence="3" id="KW-1133">Transmembrane helix</keyword>
<dbReference type="PANTHER" id="PTHR33392">
    <property type="entry name" value="POLYISOPRENYL-TEICHOIC ACID--PEPTIDOGLYCAN TEICHOIC ACID TRANSFERASE TAGU"/>
    <property type="match status" value="1"/>
</dbReference>
<dbReference type="AlphaFoldDB" id="A0A6L6XWJ5"/>
<protein>
    <submittedName>
        <fullName evidence="5">LytR family transcriptional regulator</fullName>
    </submittedName>
</protein>
<feature type="compositionally biased region" description="Low complexity" evidence="2">
    <location>
        <begin position="62"/>
        <end position="81"/>
    </location>
</feature>
<comment type="caution">
    <text evidence="5">The sequence shown here is derived from an EMBL/GenBank/DDBJ whole genome shotgun (WGS) entry which is preliminary data.</text>
</comment>
<comment type="similarity">
    <text evidence="1">Belongs to the LytR/CpsA/Psr (LCP) family.</text>
</comment>
<dbReference type="PANTHER" id="PTHR33392:SF6">
    <property type="entry name" value="POLYISOPRENYL-TEICHOIC ACID--PEPTIDOGLYCAN TEICHOIC ACID TRANSFERASE TAGU"/>
    <property type="match status" value="1"/>
</dbReference>
<reference evidence="5 6" key="1">
    <citation type="submission" date="2019-12" db="EMBL/GenBank/DDBJ databases">
        <authorList>
            <person name="Huq M.A."/>
        </authorList>
    </citation>
    <scope>NUCLEOTIDE SEQUENCE [LARGE SCALE GENOMIC DNA]</scope>
    <source>
        <strain evidence="5 6">MAH-18</strain>
    </source>
</reference>
<evidence type="ECO:0000313" key="5">
    <source>
        <dbReference type="EMBL" id="MVQ51172.1"/>
    </source>
</evidence>
<name>A0A6L6XWJ5_9ACTN</name>
<evidence type="ECO:0000256" key="3">
    <source>
        <dbReference type="SAM" id="Phobius"/>
    </source>
</evidence>
<evidence type="ECO:0000256" key="2">
    <source>
        <dbReference type="SAM" id="MobiDB-lite"/>
    </source>
</evidence>
<proteinExistence type="inferred from homology"/>
<organism evidence="5 6">
    <name type="scientific">Nocardioides agri</name>
    <dbReference type="NCBI Taxonomy" id="2682843"/>
    <lineage>
        <taxon>Bacteria</taxon>
        <taxon>Bacillati</taxon>
        <taxon>Actinomycetota</taxon>
        <taxon>Actinomycetes</taxon>
        <taxon>Propionibacteriales</taxon>
        <taxon>Nocardioidaceae</taxon>
        <taxon>Nocardioides</taxon>
    </lineage>
</organism>
<evidence type="ECO:0000313" key="6">
    <source>
        <dbReference type="Proteomes" id="UP000473525"/>
    </source>
</evidence>
<keyword evidence="3" id="KW-0472">Membrane</keyword>
<dbReference type="EMBL" id="WSEK01000004">
    <property type="protein sequence ID" value="MVQ51172.1"/>
    <property type="molecule type" value="Genomic_DNA"/>
</dbReference>
<gene>
    <name evidence="5" type="ORF">GON03_18475</name>
</gene>
<feature type="region of interest" description="Disordered" evidence="2">
    <location>
        <begin position="1"/>
        <end position="105"/>
    </location>
</feature>
<accession>A0A6L6XWJ5</accession>
<keyword evidence="6" id="KW-1185">Reference proteome</keyword>
<dbReference type="RefSeq" id="WP_157344395.1">
    <property type="nucleotide sequence ID" value="NZ_WSEK01000004.1"/>
</dbReference>
<dbReference type="Proteomes" id="UP000473525">
    <property type="component" value="Unassembled WGS sequence"/>
</dbReference>